<dbReference type="VEuPathDB" id="AmoebaDB:EHI7A_062600"/>
<dbReference type="OMA" id="NDCIDLE"/>
<proteinExistence type="predicted"/>
<evidence type="ECO:0000313" key="3">
    <source>
        <dbReference type="Proteomes" id="UP000078387"/>
    </source>
</evidence>
<accession>A0A5K1UL69</accession>
<gene>
    <name evidence="2" type="ORF">CL6EHI_193460</name>
</gene>
<dbReference type="AlphaFoldDB" id="A0A5K1UL69"/>
<evidence type="ECO:0000256" key="1">
    <source>
        <dbReference type="SAM" id="Coils"/>
    </source>
</evidence>
<feature type="coiled-coil region" evidence="1">
    <location>
        <begin position="95"/>
        <end position="164"/>
    </location>
</feature>
<organism evidence="2 3">
    <name type="scientific">Entamoeba histolytica</name>
    <dbReference type="NCBI Taxonomy" id="5759"/>
    <lineage>
        <taxon>Eukaryota</taxon>
        <taxon>Amoebozoa</taxon>
        <taxon>Evosea</taxon>
        <taxon>Archamoebae</taxon>
        <taxon>Mastigamoebida</taxon>
        <taxon>Entamoebidae</taxon>
        <taxon>Entamoeba</taxon>
    </lineage>
</organism>
<dbReference type="EMBL" id="BDEQ01000001">
    <property type="protein sequence ID" value="GAT96407.1"/>
    <property type="molecule type" value="Genomic_DNA"/>
</dbReference>
<comment type="caution">
    <text evidence="2">The sequence shown here is derived from an EMBL/GenBank/DDBJ whole genome shotgun (WGS) entry which is preliminary data.</text>
</comment>
<dbReference type="VEuPathDB" id="AmoebaDB:EHI_193460"/>
<keyword evidence="1" id="KW-0175">Coiled coil</keyword>
<dbReference type="Proteomes" id="UP000078387">
    <property type="component" value="Unassembled WGS sequence"/>
</dbReference>
<evidence type="ECO:0000313" key="2">
    <source>
        <dbReference type="EMBL" id="GAT96407.1"/>
    </source>
</evidence>
<protein>
    <submittedName>
        <fullName evidence="2">Uncharacterized protein</fullName>
    </submittedName>
</protein>
<dbReference type="VEuPathDB" id="AmoebaDB:EHI5A_027340"/>
<feature type="coiled-coil region" evidence="1">
    <location>
        <begin position="201"/>
        <end position="286"/>
    </location>
</feature>
<reference evidence="2 3" key="1">
    <citation type="submission" date="2016-05" db="EMBL/GenBank/DDBJ databases">
        <title>First whole genome sequencing of Entamoeba histolytica HM1:IMSS-clone-6.</title>
        <authorList>
            <person name="Mukherjee Avik.K."/>
            <person name="Izumyama S."/>
            <person name="Nakada-Tsukui K."/>
            <person name="Nozaki T."/>
        </authorList>
    </citation>
    <scope>NUCLEOTIDE SEQUENCE [LARGE SCALE GENOMIC DNA]</scope>
    <source>
        <strain evidence="2 3">HM1:IMSS clone 6</strain>
    </source>
</reference>
<sequence length="487" mass="57660">MASRRSDWLNPIYTSDYTYQATIKQDPTNYTRFHRIIYYMIRKRGLDEMRESIKYIYELILSPPLSDRFTTFMELVDFSQGDPTKVLAPYEENEINRYKEQKNKLEYEKQLLLDDRKQNLKIIHNNKEEIDSLNKLIKQQNVTIIDLKKQLKEQETKTSELKLQVEKVAGKSGIEQEEQIKMLSKQLKEVREMSLDYYNDVVGFRRSLRKKEEEFNTLKEEKEVLLAQLTKLKEVREQEHRELEQYQIDREKEIKEKERKSIEKVKGEIENEAKQIKMERSRIKSECGIRHNDNKPVSRYSVPSNEESVLSKVIPLDQMRVEISQFKGNIDEKTKSNQKIFSDCIDLENEIREKNGIKKGSVTAKEQILEKHYSEMENQIKDYAAQGLLEGIKKEEEIMSKNIHDLTGEEVDQCLVYCVQQFLKVSSQEVRLLDHLNLLKKVMDGISQSTIYEESIRLTESIFDLEQTLLKVKEQQPEPIPVLEWGN</sequence>
<name>A0A5K1UL69_ENTHI</name>
<dbReference type="VEuPathDB" id="AmoebaDB:KM1_041590"/>
<dbReference type="VEuPathDB" id="AmoebaDB:EHI8A_065820"/>